<dbReference type="GO" id="GO:0004386">
    <property type="term" value="F:helicase activity"/>
    <property type="evidence" value="ECO:0007669"/>
    <property type="project" value="UniProtKB-KW"/>
</dbReference>
<proteinExistence type="predicted"/>
<dbReference type="Proteomes" id="UP000467635">
    <property type="component" value="Unassembled WGS sequence"/>
</dbReference>
<feature type="non-terminal residue" evidence="1">
    <location>
        <position position="1"/>
    </location>
</feature>
<gene>
    <name evidence="1" type="ORF">GKC33_14235</name>
</gene>
<evidence type="ECO:0000313" key="1">
    <source>
        <dbReference type="EMBL" id="MSE09766.1"/>
    </source>
</evidence>
<accession>A0A7X2MHY9</accession>
<dbReference type="EMBL" id="WKKX01001237">
    <property type="protein sequence ID" value="MSE09766.1"/>
    <property type="molecule type" value="Genomic_DNA"/>
</dbReference>
<dbReference type="AlphaFoldDB" id="A0A7X2MHY9"/>
<keyword evidence="1" id="KW-0347">Helicase</keyword>
<keyword evidence="1" id="KW-0378">Hydrolase</keyword>
<protein>
    <submittedName>
        <fullName evidence="1">ATP-dependent DNA helicase</fullName>
    </submittedName>
</protein>
<comment type="caution">
    <text evidence="1">The sequence shown here is derived from an EMBL/GenBank/DDBJ whole genome shotgun (WGS) entry which is preliminary data.</text>
</comment>
<feature type="non-terminal residue" evidence="1">
    <location>
        <position position="87"/>
    </location>
</feature>
<keyword evidence="1" id="KW-0547">Nucleotide-binding</keyword>
<keyword evidence="1" id="KW-0067">ATP-binding</keyword>
<evidence type="ECO:0000313" key="2">
    <source>
        <dbReference type="Proteomes" id="UP000467635"/>
    </source>
</evidence>
<name>A0A7X2MHY9_9LACO</name>
<organism evidence="1 2">
    <name type="scientific">Ligilactobacillus salivarius</name>
    <dbReference type="NCBI Taxonomy" id="1624"/>
    <lineage>
        <taxon>Bacteria</taxon>
        <taxon>Bacillati</taxon>
        <taxon>Bacillota</taxon>
        <taxon>Bacilli</taxon>
        <taxon>Lactobacillales</taxon>
        <taxon>Lactobacillaceae</taxon>
        <taxon>Ligilactobacillus</taxon>
    </lineage>
</organism>
<sequence length="87" mass="10251">EQLSELSLKLIYVQTTDNTISEETQVISQTDAQNFFDNIIVEFTNWIKLQHQLQKERDHSINELDFPFSSYRKNQHEFAAAVYKTIA</sequence>
<reference evidence="1 2" key="1">
    <citation type="submission" date="2019-11" db="EMBL/GenBank/DDBJ databases">
        <title>Draft Genome Sequence of Plant Growth-Promoting Rhizosphere-Associated Bacteria.</title>
        <authorList>
            <person name="Vasilyev I.Y."/>
            <person name="Radchenko V."/>
            <person name="Ilnitskaya E.V."/>
        </authorList>
    </citation>
    <scope>NUCLEOTIDE SEQUENCE [LARGE SCALE GENOMIC DNA]</scope>
    <source>
        <strain evidence="1 2">VRA_01-1sq_f</strain>
    </source>
</reference>